<name>A0AB39CCW7_9VIRU</name>
<organism evidence="1">
    <name type="scientific">Pseudomonas phage RVTF4</name>
    <dbReference type="NCBI Taxonomy" id="3236931"/>
    <lineage>
        <taxon>Viruses</taxon>
    </lineage>
</organism>
<proteinExistence type="predicted"/>
<reference evidence="1" key="1">
    <citation type="submission" date="2024-07" db="EMBL/GenBank/DDBJ databases">
        <authorList>
            <person name="Bringhurst R.M."/>
            <person name="Homer T.E."/>
        </authorList>
    </citation>
    <scope>NUCLEOTIDE SEQUENCE</scope>
</reference>
<protein>
    <submittedName>
        <fullName evidence="1">Uncharacterized protein</fullName>
    </submittedName>
</protein>
<dbReference type="EMBL" id="PQ015378">
    <property type="protein sequence ID" value="XDJ14767.1"/>
    <property type="molecule type" value="Genomic_DNA"/>
</dbReference>
<sequence length="43" mass="4792">MIEAIKEMGPIGKIVLGLMVVGTVKSCARHIQETARLRKEQKK</sequence>
<evidence type="ECO:0000313" key="1">
    <source>
        <dbReference type="EMBL" id="XDJ14767.1"/>
    </source>
</evidence>
<accession>A0AB39CCW7</accession>